<proteinExistence type="inferred from homology"/>
<dbReference type="InterPro" id="IPR048469">
    <property type="entry name" value="YchJ-like_M"/>
</dbReference>
<evidence type="ECO:0000313" key="4">
    <source>
        <dbReference type="EMBL" id="MBE9028237.1"/>
    </source>
</evidence>
<comment type="caution">
    <text evidence="4">The sequence shown here is derived from an EMBL/GenBank/DDBJ whole genome shotgun (WGS) entry which is preliminary data.</text>
</comment>
<keyword evidence="5" id="KW-1185">Reference proteome</keyword>
<protein>
    <recommendedName>
        <fullName evidence="2">UPF0225 protein IQ266_00520</fullName>
    </recommendedName>
</protein>
<gene>
    <name evidence="4" type="ORF">IQ266_00520</name>
</gene>
<evidence type="ECO:0000259" key="3">
    <source>
        <dbReference type="Pfam" id="PF17775"/>
    </source>
</evidence>
<organism evidence="4 5">
    <name type="scientific">Romeriopsis navalis LEGE 11480</name>
    <dbReference type="NCBI Taxonomy" id="2777977"/>
    <lineage>
        <taxon>Bacteria</taxon>
        <taxon>Bacillati</taxon>
        <taxon>Cyanobacteriota</taxon>
        <taxon>Cyanophyceae</taxon>
        <taxon>Leptolyngbyales</taxon>
        <taxon>Leptolyngbyaceae</taxon>
        <taxon>Romeriopsis</taxon>
        <taxon>Romeriopsis navalis</taxon>
    </lineage>
</organism>
<dbReference type="Gene3D" id="3.10.450.50">
    <property type="match status" value="1"/>
</dbReference>
<dbReference type="SUPFAM" id="SSF54427">
    <property type="entry name" value="NTF2-like"/>
    <property type="match status" value="1"/>
</dbReference>
<dbReference type="AlphaFoldDB" id="A0A928VKV7"/>
<feature type="domain" description="YchJ-like middle NTF2-like" evidence="3">
    <location>
        <begin position="31"/>
        <end position="136"/>
    </location>
</feature>
<comment type="similarity">
    <text evidence="1 2">Belongs to the UPF0225 family.</text>
</comment>
<dbReference type="Pfam" id="PF02810">
    <property type="entry name" value="SEC-C"/>
    <property type="match status" value="1"/>
</dbReference>
<reference evidence="4" key="1">
    <citation type="submission" date="2020-10" db="EMBL/GenBank/DDBJ databases">
        <authorList>
            <person name="Castelo-Branco R."/>
            <person name="Eusebio N."/>
            <person name="Adriana R."/>
            <person name="Vieira A."/>
            <person name="Brugerolle De Fraissinette N."/>
            <person name="Rezende De Castro R."/>
            <person name="Schneider M.P."/>
            <person name="Vasconcelos V."/>
            <person name="Leao P.N."/>
        </authorList>
    </citation>
    <scope>NUCLEOTIDE SEQUENCE</scope>
    <source>
        <strain evidence="4">LEGE 11480</strain>
    </source>
</reference>
<dbReference type="HAMAP" id="MF_00612">
    <property type="entry name" value="UPF0225"/>
    <property type="match status" value="1"/>
</dbReference>
<dbReference type="Pfam" id="PF17775">
    <property type="entry name" value="YchJ_M-like"/>
    <property type="match status" value="1"/>
</dbReference>
<dbReference type="InterPro" id="IPR004027">
    <property type="entry name" value="SEC_C_motif"/>
</dbReference>
<name>A0A928VKV7_9CYAN</name>
<sequence>MSAPNPCPCGSNKLYTECCEPYHTGVAVAPTAEALMRSRYSAFCKRDIDYIVRTRHASTRKNDDRRSLRQTFNLTHWIGLTILKTQKGQPKDKKGVVEYVAECRDTQAQGFNVEVKQLHEKSRFVKEDDQWFYVGGELLPPVKLPGKKAPKK</sequence>
<dbReference type="PANTHER" id="PTHR33747:SF1">
    <property type="entry name" value="ADENYLATE CYCLASE-ASSOCIATED CAP C-TERMINAL DOMAIN-CONTAINING PROTEIN"/>
    <property type="match status" value="1"/>
</dbReference>
<evidence type="ECO:0000313" key="5">
    <source>
        <dbReference type="Proteomes" id="UP000625316"/>
    </source>
</evidence>
<dbReference type="InterPro" id="IPR032710">
    <property type="entry name" value="NTF2-like_dom_sf"/>
</dbReference>
<dbReference type="InterPro" id="IPR023006">
    <property type="entry name" value="YchJ-like"/>
</dbReference>
<evidence type="ECO:0000256" key="2">
    <source>
        <dbReference type="HAMAP-Rule" id="MF_00612"/>
    </source>
</evidence>
<dbReference type="Proteomes" id="UP000625316">
    <property type="component" value="Unassembled WGS sequence"/>
</dbReference>
<accession>A0A928VKV7</accession>
<evidence type="ECO:0000256" key="1">
    <source>
        <dbReference type="ARBA" id="ARBA00010839"/>
    </source>
</evidence>
<dbReference type="PANTHER" id="PTHR33747">
    <property type="entry name" value="UPF0225 PROTEIN SCO1677"/>
    <property type="match status" value="1"/>
</dbReference>
<dbReference type="EMBL" id="JADEXQ010000001">
    <property type="protein sequence ID" value="MBE9028237.1"/>
    <property type="molecule type" value="Genomic_DNA"/>
</dbReference>